<dbReference type="InterPro" id="IPR003661">
    <property type="entry name" value="HisK_dim/P_dom"/>
</dbReference>
<protein>
    <recommendedName>
        <fullName evidence="3">histidine kinase</fullName>
        <ecNumber evidence="3">2.7.13.3</ecNumber>
    </recommendedName>
</protein>
<feature type="domain" description="Histidine kinase" evidence="13">
    <location>
        <begin position="339"/>
        <end position="554"/>
    </location>
</feature>
<dbReference type="Pfam" id="PF00672">
    <property type="entry name" value="HAMP"/>
    <property type="match status" value="1"/>
</dbReference>
<dbReference type="SMART" id="SM00387">
    <property type="entry name" value="HATPase_c"/>
    <property type="match status" value="1"/>
</dbReference>
<feature type="compositionally biased region" description="Basic and acidic residues" evidence="11">
    <location>
        <begin position="168"/>
        <end position="179"/>
    </location>
</feature>
<sequence length="561" mass="63172">MTVIICCNFHCLSPKHNLCFLRLQRKSAGLVQEMWINCASWPRCIRSDATLLILLLRQRIGVFMSLFVRLWLSFLITLGGILMLLYIAIQWSFDQGLIRYINQREAVVFQTLADNIKRFHELNGNLSLIEEETYYWRQLLESSKQGETLTDELMASWVMIMLFEPDKAHQPPPRKREFGSKPPPSHERKRGRPPHPQDHLRVSLLNEDRVPVKGPYKKDFSTLPITIDGTLIAYLAWPPSKVPEASYDVAFAESQKHAFLLLALVALLLGAIAALFLSRAFIRPVTQIASTTGEIVKGNYSARTKVYGKDEVAKLAADINTLAATLESAESARKEWLASTAHELRTPLSIIKGEFEAIIDGIRPANQKTLASIEEEIVHLQKLIEDLYELTNADIGAYRYKMSDLDISELVEEICQRRALQMQKLGLNLEWEVGYDAIWIDGDDTRIQQLIENLLRNSEKYTDSPGTVRLSLARKSNLVNLIVEDSAPGVPDESLPRLFEKLYRVESSRNREKGGSGLGLAIVQKIAEAHAGSIQASHSPLGGLRIIVNLPNAFNTGKEHG</sequence>
<keyword evidence="10 12" id="KW-0472">Membrane</keyword>
<dbReference type="PRINTS" id="PR00344">
    <property type="entry name" value="BCTRLSENSOR"/>
</dbReference>
<dbReference type="PROSITE" id="PS50885">
    <property type="entry name" value="HAMP"/>
    <property type="match status" value="1"/>
</dbReference>
<dbReference type="InterPro" id="IPR036097">
    <property type="entry name" value="HisK_dim/P_sf"/>
</dbReference>
<comment type="subcellular location">
    <subcellularLocation>
        <location evidence="2">Membrane</location>
    </subcellularLocation>
</comment>
<evidence type="ECO:0000256" key="3">
    <source>
        <dbReference type="ARBA" id="ARBA00012438"/>
    </source>
</evidence>
<dbReference type="CDD" id="cd00082">
    <property type="entry name" value="HisKA"/>
    <property type="match status" value="1"/>
</dbReference>
<feature type="region of interest" description="Disordered" evidence="11">
    <location>
        <begin position="168"/>
        <end position="199"/>
    </location>
</feature>
<gene>
    <name evidence="15" type="ORF">K6Q96_23670</name>
</gene>
<evidence type="ECO:0000256" key="11">
    <source>
        <dbReference type="SAM" id="MobiDB-lite"/>
    </source>
</evidence>
<keyword evidence="16" id="KW-1185">Reference proteome</keyword>
<evidence type="ECO:0000256" key="1">
    <source>
        <dbReference type="ARBA" id="ARBA00000085"/>
    </source>
</evidence>
<reference evidence="15" key="1">
    <citation type="submission" date="2021-08" db="EMBL/GenBank/DDBJ databases">
        <authorList>
            <person name="Sakaguchi M."/>
            <person name="Kikuchi T."/>
            <person name="Urbanczyk H."/>
        </authorList>
    </citation>
    <scope>NUCLEOTIDE SEQUENCE</scope>
    <source>
        <strain evidence="15">020920N</strain>
    </source>
</reference>
<dbReference type="Gene3D" id="1.10.287.130">
    <property type="match status" value="1"/>
</dbReference>
<dbReference type="CDD" id="cd06225">
    <property type="entry name" value="HAMP"/>
    <property type="match status" value="1"/>
</dbReference>
<dbReference type="EMBL" id="CP082276">
    <property type="protein sequence ID" value="USH04715.1"/>
    <property type="molecule type" value="Genomic_DNA"/>
</dbReference>
<dbReference type="SMART" id="SM00304">
    <property type="entry name" value="HAMP"/>
    <property type="match status" value="1"/>
</dbReference>
<evidence type="ECO:0000256" key="2">
    <source>
        <dbReference type="ARBA" id="ARBA00004370"/>
    </source>
</evidence>
<dbReference type="Pfam" id="PF00512">
    <property type="entry name" value="HisKA"/>
    <property type="match status" value="1"/>
</dbReference>
<dbReference type="InterPro" id="IPR050428">
    <property type="entry name" value="TCS_sensor_his_kinase"/>
</dbReference>
<proteinExistence type="predicted"/>
<evidence type="ECO:0000313" key="16">
    <source>
        <dbReference type="Proteomes" id="UP001056255"/>
    </source>
</evidence>
<dbReference type="Gene3D" id="3.30.565.10">
    <property type="entry name" value="Histidine kinase-like ATPase, C-terminal domain"/>
    <property type="match status" value="1"/>
</dbReference>
<keyword evidence="9" id="KW-0902">Two-component regulatory system</keyword>
<keyword evidence="7" id="KW-0418">Kinase</keyword>
<evidence type="ECO:0000313" key="15">
    <source>
        <dbReference type="EMBL" id="USH04715.1"/>
    </source>
</evidence>
<evidence type="ECO:0000256" key="12">
    <source>
        <dbReference type="SAM" id="Phobius"/>
    </source>
</evidence>
<dbReference type="InterPro" id="IPR005467">
    <property type="entry name" value="His_kinase_dom"/>
</dbReference>
<keyword evidence="5" id="KW-0808">Transferase</keyword>
<dbReference type="EC" id="2.7.13.3" evidence="3"/>
<evidence type="ECO:0000259" key="14">
    <source>
        <dbReference type="PROSITE" id="PS50885"/>
    </source>
</evidence>
<dbReference type="Pfam" id="PF02518">
    <property type="entry name" value="HATPase_c"/>
    <property type="match status" value="1"/>
</dbReference>
<comment type="catalytic activity">
    <reaction evidence="1">
        <text>ATP + protein L-histidine = ADP + protein N-phospho-L-histidine.</text>
        <dbReference type="EC" id="2.7.13.3"/>
    </reaction>
</comment>
<evidence type="ECO:0000256" key="4">
    <source>
        <dbReference type="ARBA" id="ARBA00022553"/>
    </source>
</evidence>
<evidence type="ECO:0000256" key="6">
    <source>
        <dbReference type="ARBA" id="ARBA00022692"/>
    </source>
</evidence>
<dbReference type="PROSITE" id="PS50109">
    <property type="entry name" value="HIS_KIN"/>
    <property type="match status" value="1"/>
</dbReference>
<accession>A0ABY4X0H6</accession>
<evidence type="ECO:0000259" key="13">
    <source>
        <dbReference type="PROSITE" id="PS50109"/>
    </source>
</evidence>
<feature type="transmembrane region" description="Helical" evidence="12">
    <location>
        <begin position="66"/>
        <end position="89"/>
    </location>
</feature>
<dbReference type="InterPro" id="IPR003660">
    <property type="entry name" value="HAMP_dom"/>
</dbReference>
<organism evidence="15 16">
    <name type="scientific">Grimontia kaedaensis</name>
    <dbReference type="NCBI Taxonomy" id="2872157"/>
    <lineage>
        <taxon>Bacteria</taxon>
        <taxon>Pseudomonadati</taxon>
        <taxon>Pseudomonadota</taxon>
        <taxon>Gammaproteobacteria</taxon>
        <taxon>Vibrionales</taxon>
        <taxon>Vibrionaceae</taxon>
        <taxon>Grimontia</taxon>
    </lineage>
</organism>
<evidence type="ECO:0000256" key="5">
    <source>
        <dbReference type="ARBA" id="ARBA00022679"/>
    </source>
</evidence>
<keyword evidence="6 12" id="KW-0812">Transmembrane</keyword>
<feature type="domain" description="HAMP" evidence="14">
    <location>
        <begin position="279"/>
        <end position="331"/>
    </location>
</feature>
<dbReference type="InterPro" id="IPR003594">
    <property type="entry name" value="HATPase_dom"/>
</dbReference>
<keyword evidence="8 12" id="KW-1133">Transmembrane helix</keyword>
<dbReference type="InterPro" id="IPR004358">
    <property type="entry name" value="Sig_transdc_His_kin-like_C"/>
</dbReference>
<evidence type="ECO:0000256" key="9">
    <source>
        <dbReference type="ARBA" id="ARBA00023012"/>
    </source>
</evidence>
<dbReference type="SMART" id="SM00388">
    <property type="entry name" value="HisKA"/>
    <property type="match status" value="1"/>
</dbReference>
<evidence type="ECO:0000256" key="8">
    <source>
        <dbReference type="ARBA" id="ARBA00022989"/>
    </source>
</evidence>
<keyword evidence="4" id="KW-0597">Phosphoprotein</keyword>
<dbReference type="PANTHER" id="PTHR45436">
    <property type="entry name" value="SENSOR HISTIDINE KINASE YKOH"/>
    <property type="match status" value="1"/>
</dbReference>
<dbReference type="SUPFAM" id="SSF158472">
    <property type="entry name" value="HAMP domain-like"/>
    <property type="match status" value="1"/>
</dbReference>
<dbReference type="Proteomes" id="UP001056255">
    <property type="component" value="Chromosome II"/>
</dbReference>
<name>A0ABY4X0H6_9GAMM</name>
<evidence type="ECO:0000256" key="10">
    <source>
        <dbReference type="ARBA" id="ARBA00023136"/>
    </source>
</evidence>
<dbReference type="InterPro" id="IPR036890">
    <property type="entry name" value="HATPase_C_sf"/>
</dbReference>
<dbReference type="SUPFAM" id="SSF55874">
    <property type="entry name" value="ATPase domain of HSP90 chaperone/DNA topoisomerase II/histidine kinase"/>
    <property type="match status" value="1"/>
</dbReference>
<dbReference type="SUPFAM" id="SSF47384">
    <property type="entry name" value="Homodimeric domain of signal transducing histidine kinase"/>
    <property type="match status" value="1"/>
</dbReference>
<evidence type="ECO:0000256" key="7">
    <source>
        <dbReference type="ARBA" id="ARBA00022777"/>
    </source>
</evidence>
<dbReference type="Gene3D" id="6.10.340.10">
    <property type="match status" value="1"/>
</dbReference>
<feature type="transmembrane region" description="Helical" evidence="12">
    <location>
        <begin position="257"/>
        <end position="277"/>
    </location>
</feature>
<dbReference type="PANTHER" id="PTHR45436:SF5">
    <property type="entry name" value="SENSOR HISTIDINE KINASE TRCS"/>
    <property type="match status" value="1"/>
</dbReference>